<evidence type="ECO:0000313" key="1">
    <source>
        <dbReference type="EMBL" id="CAE7193668.1"/>
    </source>
</evidence>
<accession>A0A812J0K8</accession>
<name>A0A812J0K8_SYMPI</name>
<reference evidence="1" key="1">
    <citation type="submission" date="2021-02" db="EMBL/GenBank/DDBJ databases">
        <authorList>
            <person name="Dougan E. K."/>
            <person name="Rhodes N."/>
            <person name="Thang M."/>
            <person name="Chan C."/>
        </authorList>
    </citation>
    <scope>NUCLEOTIDE SEQUENCE</scope>
</reference>
<organism evidence="1 2">
    <name type="scientific">Symbiodinium pilosum</name>
    <name type="common">Dinoflagellate</name>
    <dbReference type="NCBI Taxonomy" id="2952"/>
    <lineage>
        <taxon>Eukaryota</taxon>
        <taxon>Sar</taxon>
        <taxon>Alveolata</taxon>
        <taxon>Dinophyceae</taxon>
        <taxon>Suessiales</taxon>
        <taxon>Symbiodiniaceae</taxon>
        <taxon>Symbiodinium</taxon>
    </lineage>
</organism>
<dbReference type="OrthoDB" id="407475at2759"/>
<dbReference type="Proteomes" id="UP000649617">
    <property type="component" value="Unassembled WGS sequence"/>
</dbReference>
<comment type="caution">
    <text evidence="1">The sequence shown here is derived from an EMBL/GenBank/DDBJ whole genome shotgun (WGS) entry which is preliminary data.</text>
</comment>
<evidence type="ECO:0000313" key="2">
    <source>
        <dbReference type="Proteomes" id="UP000649617"/>
    </source>
</evidence>
<sequence length="183" mass="20311">MSWQCIRRQLQCMRQEGVRSWCQRWVDMHLIQPAREMTRQQMIVSAGVGFWGGLFPVPPCTMPATVFCITMYSAGVPKVQRFSLPMASVAVIINELSLPADLAMMPCFIMLGQTAYRSITGESLAPCSEVLKDLQAWRSNEMSSYTSQLPKCRNLYFGTSPQASDIVGVTGGPAEVLQFTSSV</sequence>
<protein>
    <submittedName>
        <fullName evidence="1">Uncharacterized protein</fullName>
    </submittedName>
</protein>
<proteinExistence type="predicted"/>
<dbReference type="AlphaFoldDB" id="A0A812J0K8"/>
<dbReference type="EMBL" id="CAJNIZ010001547">
    <property type="protein sequence ID" value="CAE7193668.1"/>
    <property type="molecule type" value="Genomic_DNA"/>
</dbReference>
<gene>
    <name evidence="1" type="ORF">SPIL2461_LOCUS1582</name>
</gene>
<keyword evidence="2" id="KW-1185">Reference proteome</keyword>